<accession>A0ABU8ZP31</accession>
<dbReference type="Proteomes" id="UP001373159">
    <property type="component" value="Unassembled WGS sequence"/>
</dbReference>
<feature type="region of interest" description="Disordered" evidence="1">
    <location>
        <begin position="21"/>
        <end position="95"/>
    </location>
</feature>
<gene>
    <name evidence="2" type="ORF">V8P97_05955</name>
</gene>
<protein>
    <submittedName>
        <fullName evidence="2">Uncharacterized protein</fullName>
    </submittedName>
</protein>
<name>A0ABU8ZP31_9BIFI</name>
<evidence type="ECO:0000256" key="1">
    <source>
        <dbReference type="SAM" id="MobiDB-lite"/>
    </source>
</evidence>
<evidence type="ECO:0000313" key="3">
    <source>
        <dbReference type="Proteomes" id="UP001373159"/>
    </source>
</evidence>
<feature type="compositionally biased region" description="Basic and acidic residues" evidence="1">
    <location>
        <begin position="40"/>
        <end position="51"/>
    </location>
</feature>
<feature type="compositionally biased region" description="Basic and acidic residues" evidence="1">
    <location>
        <begin position="86"/>
        <end position="95"/>
    </location>
</feature>
<proteinExistence type="predicted"/>
<evidence type="ECO:0000313" key="2">
    <source>
        <dbReference type="EMBL" id="MEK0307003.1"/>
    </source>
</evidence>
<comment type="caution">
    <text evidence="2">The sequence shown here is derived from an EMBL/GenBank/DDBJ whole genome shotgun (WGS) entry which is preliminary data.</text>
</comment>
<dbReference type="EMBL" id="JBANBB010000001">
    <property type="protein sequence ID" value="MEK0307003.1"/>
    <property type="molecule type" value="Genomic_DNA"/>
</dbReference>
<sequence>MPNQHWEAEDEKQYRHVYDSEIERGQDEKTAERIAAATVNKERRREGRTMEEAGTARQDGGTADGDGPESPGKPKAAKGAGPSPSRDSRRNRSSH</sequence>
<reference evidence="2 3" key="1">
    <citation type="submission" date="2024-02" db="EMBL/GenBank/DDBJ databases">
        <title>Bifidobacterium honeyensis sp. nov., isolated from the comb honey.</title>
        <authorList>
            <person name="Liu W."/>
            <person name="Li Y."/>
        </authorList>
    </citation>
    <scope>NUCLEOTIDE SEQUENCE [LARGE SCALE GENOMIC DNA]</scope>
    <source>
        <strain evidence="2 3">IMAU50988</strain>
    </source>
</reference>
<dbReference type="RefSeq" id="WP_340469578.1">
    <property type="nucleotide sequence ID" value="NZ_JBANBB010000001.1"/>
</dbReference>
<feature type="compositionally biased region" description="Low complexity" evidence="1">
    <location>
        <begin position="73"/>
        <end position="85"/>
    </location>
</feature>
<organism evidence="2 3">
    <name type="scientific">Bifidobacterium favimelis</name>
    <dbReference type="NCBI Taxonomy" id="3122979"/>
    <lineage>
        <taxon>Bacteria</taxon>
        <taxon>Bacillati</taxon>
        <taxon>Actinomycetota</taxon>
        <taxon>Actinomycetes</taxon>
        <taxon>Bifidobacteriales</taxon>
        <taxon>Bifidobacteriaceae</taxon>
        <taxon>Bifidobacterium</taxon>
    </lineage>
</organism>
<feature type="compositionally biased region" description="Basic and acidic residues" evidence="1">
    <location>
        <begin position="21"/>
        <end position="32"/>
    </location>
</feature>
<keyword evidence="3" id="KW-1185">Reference proteome</keyword>